<dbReference type="AlphaFoldDB" id="A0AA41U5M8"/>
<proteinExistence type="predicted"/>
<comment type="caution">
    <text evidence="1">The sequence shown here is derived from an EMBL/GenBank/DDBJ whole genome shotgun (WGS) entry which is preliminary data.</text>
</comment>
<gene>
    <name evidence="1" type="ORF">LZ495_33445</name>
</gene>
<evidence type="ECO:0000313" key="1">
    <source>
        <dbReference type="EMBL" id="MCF2532097.1"/>
    </source>
</evidence>
<reference evidence="1" key="1">
    <citation type="submission" date="2022-01" db="EMBL/GenBank/DDBJ databases">
        <title>Genome-Based Taxonomic Classification of the Phylum Actinobacteria.</title>
        <authorList>
            <person name="Gao Y."/>
        </authorList>
    </citation>
    <scope>NUCLEOTIDE SEQUENCE</scope>
    <source>
        <strain evidence="1">KLBMP 8922</strain>
    </source>
</reference>
<dbReference type="RefSeq" id="WP_235056820.1">
    <property type="nucleotide sequence ID" value="NZ_JAKFHA010000030.1"/>
</dbReference>
<keyword evidence="2" id="KW-1185">Reference proteome</keyword>
<dbReference type="EMBL" id="JAKFHA010000030">
    <property type="protein sequence ID" value="MCF2532097.1"/>
    <property type="molecule type" value="Genomic_DNA"/>
</dbReference>
<name>A0AA41U5M8_9ACTN</name>
<protein>
    <submittedName>
        <fullName evidence="1">Uncharacterized protein</fullName>
    </submittedName>
</protein>
<sequence length="110" mass="12100">MAERSIGEVALFREAFPEMTDEIVKMLHAESDEAFAEQFAGLRYYGRCLCTPTCRALSTDSRRRVSGLMVMLPTEEPVFWLDVDSAGAAVLAIEVLDGRTVEPPLGMGTV</sequence>
<evidence type="ECO:0000313" key="2">
    <source>
        <dbReference type="Proteomes" id="UP001165378"/>
    </source>
</evidence>
<organism evidence="1 2">
    <name type="scientific">Yinghuangia soli</name>
    <dbReference type="NCBI Taxonomy" id="2908204"/>
    <lineage>
        <taxon>Bacteria</taxon>
        <taxon>Bacillati</taxon>
        <taxon>Actinomycetota</taxon>
        <taxon>Actinomycetes</taxon>
        <taxon>Kitasatosporales</taxon>
        <taxon>Streptomycetaceae</taxon>
        <taxon>Yinghuangia</taxon>
    </lineage>
</organism>
<accession>A0AA41U5M8</accession>
<dbReference type="Proteomes" id="UP001165378">
    <property type="component" value="Unassembled WGS sequence"/>
</dbReference>